<dbReference type="Gene3D" id="3.30.565.10">
    <property type="entry name" value="Histidine kinase-like ATPase, C-terminal domain"/>
    <property type="match status" value="1"/>
</dbReference>
<dbReference type="InterPro" id="IPR004358">
    <property type="entry name" value="Sig_transdc_His_kin-like_C"/>
</dbReference>
<reference evidence="14 15" key="1">
    <citation type="submission" date="2015-04" db="EMBL/GenBank/DDBJ databases">
        <title>Genome sequence of aromatic hydrocarbons-degrading Sphingobium chungbukense DJ77.</title>
        <authorList>
            <person name="Kim Y.-C."/>
            <person name="Chae J.-C."/>
        </authorList>
    </citation>
    <scope>NUCLEOTIDE SEQUENCE [LARGE SCALE GENOMIC DNA]</scope>
    <source>
        <strain evidence="14 15">DJ77</strain>
    </source>
</reference>
<comment type="catalytic activity">
    <reaction evidence="1">
        <text>ATP + protein L-histidine = ADP + protein N-phospho-L-histidine.</text>
        <dbReference type="EC" id="2.7.13.3"/>
    </reaction>
</comment>
<organism evidence="14 15">
    <name type="scientific">Sphingobium chungbukense</name>
    <dbReference type="NCBI Taxonomy" id="56193"/>
    <lineage>
        <taxon>Bacteria</taxon>
        <taxon>Pseudomonadati</taxon>
        <taxon>Pseudomonadota</taxon>
        <taxon>Alphaproteobacteria</taxon>
        <taxon>Sphingomonadales</taxon>
        <taxon>Sphingomonadaceae</taxon>
        <taxon>Sphingobium</taxon>
    </lineage>
</organism>
<evidence type="ECO:0000256" key="7">
    <source>
        <dbReference type="ARBA" id="ARBA00022777"/>
    </source>
</evidence>
<protein>
    <recommendedName>
        <fullName evidence="3">histidine kinase</fullName>
        <ecNumber evidence="3">2.7.13.3</ecNumber>
    </recommendedName>
</protein>
<dbReference type="CDD" id="cd00082">
    <property type="entry name" value="HisKA"/>
    <property type="match status" value="1"/>
</dbReference>
<dbReference type="InterPro" id="IPR003661">
    <property type="entry name" value="HisK_dim/P_dom"/>
</dbReference>
<evidence type="ECO:0000256" key="9">
    <source>
        <dbReference type="ARBA" id="ARBA00023012"/>
    </source>
</evidence>
<comment type="caution">
    <text evidence="14">The sequence shown here is derived from an EMBL/GenBank/DDBJ whole genome shotgun (WGS) entry which is preliminary data.</text>
</comment>
<dbReference type="PRINTS" id="PR00344">
    <property type="entry name" value="BCTRLSENSOR"/>
</dbReference>
<dbReference type="EC" id="2.7.13.3" evidence="3"/>
<dbReference type="SUPFAM" id="SSF47384">
    <property type="entry name" value="Homodimeric domain of signal transducing histidine kinase"/>
    <property type="match status" value="1"/>
</dbReference>
<evidence type="ECO:0000259" key="13">
    <source>
        <dbReference type="PROSITE" id="PS50885"/>
    </source>
</evidence>
<dbReference type="PANTHER" id="PTHR45436">
    <property type="entry name" value="SENSOR HISTIDINE KINASE YKOH"/>
    <property type="match status" value="1"/>
</dbReference>
<dbReference type="PATRIC" id="fig|56193.3.peg.2454"/>
<dbReference type="InterPro" id="IPR050428">
    <property type="entry name" value="TCS_sensor_his_kinase"/>
</dbReference>
<name>A0A0M3ANS1_9SPHN</name>
<dbReference type="InterPro" id="IPR036097">
    <property type="entry name" value="HisK_dim/P_sf"/>
</dbReference>
<dbReference type="RefSeq" id="WP_046763806.1">
    <property type="nucleotide sequence ID" value="NZ_LBIC01000005.1"/>
</dbReference>
<keyword evidence="10 11" id="KW-0472">Membrane</keyword>
<dbReference type="InterPro" id="IPR003594">
    <property type="entry name" value="HATPase_dom"/>
</dbReference>
<dbReference type="GO" id="GO:0005886">
    <property type="term" value="C:plasma membrane"/>
    <property type="evidence" value="ECO:0007669"/>
    <property type="project" value="TreeGrafter"/>
</dbReference>
<dbReference type="Pfam" id="PF02518">
    <property type="entry name" value="HATPase_c"/>
    <property type="match status" value="1"/>
</dbReference>
<dbReference type="SUPFAM" id="SSF55874">
    <property type="entry name" value="ATPase domain of HSP90 chaperone/DNA topoisomerase II/histidine kinase"/>
    <property type="match status" value="1"/>
</dbReference>
<dbReference type="SMART" id="SM00388">
    <property type="entry name" value="HisKA"/>
    <property type="match status" value="1"/>
</dbReference>
<evidence type="ECO:0000256" key="2">
    <source>
        <dbReference type="ARBA" id="ARBA00004370"/>
    </source>
</evidence>
<dbReference type="InterPro" id="IPR005467">
    <property type="entry name" value="His_kinase_dom"/>
</dbReference>
<accession>A0A0M3ANS1</accession>
<dbReference type="AlphaFoldDB" id="A0A0M3ANS1"/>
<dbReference type="Gene3D" id="6.10.340.10">
    <property type="match status" value="1"/>
</dbReference>
<keyword evidence="6 11" id="KW-0812">Transmembrane</keyword>
<evidence type="ECO:0000313" key="14">
    <source>
        <dbReference type="EMBL" id="KKW91797.1"/>
    </source>
</evidence>
<dbReference type="SMART" id="SM00304">
    <property type="entry name" value="HAMP"/>
    <property type="match status" value="1"/>
</dbReference>
<evidence type="ECO:0000259" key="12">
    <source>
        <dbReference type="PROSITE" id="PS50109"/>
    </source>
</evidence>
<dbReference type="PROSITE" id="PS50885">
    <property type="entry name" value="HAMP"/>
    <property type="match status" value="1"/>
</dbReference>
<evidence type="ECO:0000256" key="4">
    <source>
        <dbReference type="ARBA" id="ARBA00022553"/>
    </source>
</evidence>
<feature type="domain" description="Histidine kinase" evidence="12">
    <location>
        <begin position="233"/>
        <end position="444"/>
    </location>
</feature>
<keyword evidence="8 11" id="KW-1133">Transmembrane helix</keyword>
<evidence type="ECO:0000256" key="11">
    <source>
        <dbReference type="SAM" id="Phobius"/>
    </source>
</evidence>
<feature type="domain" description="HAMP" evidence="13">
    <location>
        <begin position="172"/>
        <end position="225"/>
    </location>
</feature>
<dbReference type="SMART" id="SM00387">
    <property type="entry name" value="HATPase_c"/>
    <property type="match status" value="1"/>
</dbReference>
<evidence type="ECO:0000256" key="3">
    <source>
        <dbReference type="ARBA" id="ARBA00012438"/>
    </source>
</evidence>
<dbReference type="Pfam" id="PF00512">
    <property type="entry name" value="HisKA"/>
    <property type="match status" value="1"/>
</dbReference>
<dbReference type="PROSITE" id="PS50109">
    <property type="entry name" value="HIS_KIN"/>
    <property type="match status" value="1"/>
</dbReference>
<evidence type="ECO:0000256" key="10">
    <source>
        <dbReference type="ARBA" id="ARBA00023136"/>
    </source>
</evidence>
<dbReference type="STRING" id="56193.YP76_11805"/>
<dbReference type="GO" id="GO:0000155">
    <property type="term" value="F:phosphorelay sensor kinase activity"/>
    <property type="evidence" value="ECO:0007669"/>
    <property type="project" value="InterPro"/>
</dbReference>
<dbReference type="InterPro" id="IPR036890">
    <property type="entry name" value="HATPase_C_sf"/>
</dbReference>
<sequence length="444" mass="47626">MRLRSLRALTLAFLAVFLGATLATAFGIYFATFRTIDHLVEQRIASASAAIAPEGERAQARRIGLRIMAAARDRDTGDLGFILFDHGSQVAGNVRVTRPLPLGLSQVDVADRIKGLSHGKVLTRDLGDGLRLAVIAETEPFDHYNAARKRIYLIGFGSIIAIALAAATTFTLIVRRRITDMRTTVEAIFDGDMTQRVPVDGSGTAFDRQAVAFNRMLDRIGALMEEMGHVTNGVAHELRTPLARLRNQLSLLARDPQAQAVRDRIEEAQAEADRLLGLFAALLRIAEVESGARRADFAPVDLKALVEDSVEALEPVIEESGHRIARLALAEARIVGDGQLLTQMVVNLVENILRHTPGGTEIGITLEAGEGGTVLSVADDGPGIAEQDRAKALDRFGRLSGGGQVKGYGFGLPLVAAIARLHGGTLELEDARPGLLARVILPGA</sequence>
<evidence type="ECO:0000256" key="1">
    <source>
        <dbReference type="ARBA" id="ARBA00000085"/>
    </source>
</evidence>
<dbReference type="EMBL" id="LBIC01000005">
    <property type="protein sequence ID" value="KKW91797.1"/>
    <property type="molecule type" value="Genomic_DNA"/>
</dbReference>
<dbReference type="Proteomes" id="UP000033874">
    <property type="component" value="Unassembled WGS sequence"/>
</dbReference>
<keyword evidence="9" id="KW-0902">Two-component regulatory system</keyword>
<feature type="transmembrane region" description="Helical" evidence="11">
    <location>
        <begin position="151"/>
        <end position="174"/>
    </location>
</feature>
<dbReference type="InterPro" id="IPR003660">
    <property type="entry name" value="HAMP_dom"/>
</dbReference>
<keyword evidence="7 14" id="KW-0418">Kinase</keyword>
<evidence type="ECO:0000256" key="6">
    <source>
        <dbReference type="ARBA" id="ARBA00022692"/>
    </source>
</evidence>
<evidence type="ECO:0000256" key="5">
    <source>
        <dbReference type="ARBA" id="ARBA00022679"/>
    </source>
</evidence>
<dbReference type="PANTHER" id="PTHR45436:SF8">
    <property type="entry name" value="HISTIDINE KINASE"/>
    <property type="match status" value="1"/>
</dbReference>
<dbReference type="Gene3D" id="1.10.287.130">
    <property type="match status" value="1"/>
</dbReference>
<keyword evidence="5" id="KW-0808">Transferase</keyword>
<proteinExistence type="predicted"/>
<evidence type="ECO:0000313" key="15">
    <source>
        <dbReference type="Proteomes" id="UP000033874"/>
    </source>
</evidence>
<keyword evidence="15" id="KW-1185">Reference proteome</keyword>
<comment type="subcellular location">
    <subcellularLocation>
        <location evidence="2">Membrane</location>
    </subcellularLocation>
</comment>
<gene>
    <name evidence="14" type="ORF">YP76_11805</name>
</gene>
<keyword evidence="4" id="KW-0597">Phosphoprotein</keyword>
<dbReference type="CDD" id="cd06225">
    <property type="entry name" value="HAMP"/>
    <property type="match status" value="1"/>
</dbReference>
<evidence type="ECO:0000256" key="8">
    <source>
        <dbReference type="ARBA" id="ARBA00022989"/>
    </source>
</evidence>